<sequence>MVKKDHTVDVTKPKRGFHGFGG</sequence>
<organism evidence="2">
    <name type="scientific">Pyricularia oryzae (strain Y34)</name>
    <name type="common">Rice blast fungus</name>
    <name type="synonym">Magnaporthe oryzae</name>
    <dbReference type="NCBI Taxonomy" id="1143189"/>
    <lineage>
        <taxon>Eukaryota</taxon>
        <taxon>Fungi</taxon>
        <taxon>Dikarya</taxon>
        <taxon>Ascomycota</taxon>
        <taxon>Pezizomycotina</taxon>
        <taxon>Sordariomycetes</taxon>
        <taxon>Sordariomycetidae</taxon>
        <taxon>Magnaporthales</taxon>
        <taxon>Pyriculariaceae</taxon>
        <taxon>Pyricularia</taxon>
    </lineage>
</organism>
<name>A0AA97NYW1_PYRO3</name>
<reference evidence="2" key="1">
    <citation type="journal article" date="2012" name="PLoS Genet.">
        <title>Comparative analysis of the genomes of two field isolates of the rice blast fungus Magnaporthe oryzae.</title>
        <authorList>
            <person name="Xue M."/>
            <person name="Yang J."/>
            <person name="Li Z."/>
            <person name="Hu S."/>
            <person name="Yao N."/>
            <person name="Dean R.A."/>
            <person name="Zhao W."/>
            <person name="Shen M."/>
            <person name="Zhang H."/>
            <person name="Li C."/>
            <person name="Liu L."/>
            <person name="Cao L."/>
            <person name="Xu X."/>
            <person name="Xing Y."/>
            <person name="Hsiang T."/>
            <person name="Zhang Z."/>
            <person name="Xu J.R."/>
            <person name="Peng Y.L."/>
        </authorList>
    </citation>
    <scope>NUCLEOTIDE SEQUENCE</scope>
    <source>
        <strain evidence="2">Y34</strain>
    </source>
</reference>
<protein>
    <submittedName>
        <fullName evidence="2">Uncharacterized protein</fullName>
    </submittedName>
</protein>
<feature type="compositionally biased region" description="Basic residues" evidence="1">
    <location>
        <begin position="13"/>
        <end position="22"/>
    </location>
</feature>
<feature type="region of interest" description="Disordered" evidence="1">
    <location>
        <begin position="1"/>
        <end position="22"/>
    </location>
</feature>
<accession>A0AA97NYW1</accession>
<evidence type="ECO:0000256" key="1">
    <source>
        <dbReference type="SAM" id="MobiDB-lite"/>
    </source>
</evidence>
<dbReference type="AlphaFoldDB" id="A0AA97NYW1"/>
<dbReference type="EMBL" id="JH792886">
    <property type="protein sequence ID" value="ELQ38819.1"/>
    <property type="molecule type" value="Genomic_DNA"/>
</dbReference>
<gene>
    <name evidence="2" type="ORF">OOU_Y34scaffold00526g17</name>
</gene>
<evidence type="ECO:0000313" key="2">
    <source>
        <dbReference type="EMBL" id="ELQ38819.1"/>
    </source>
</evidence>
<feature type="compositionally biased region" description="Basic and acidic residues" evidence="1">
    <location>
        <begin position="1"/>
        <end position="12"/>
    </location>
</feature>
<proteinExistence type="predicted"/>
<dbReference type="Proteomes" id="UP000011086">
    <property type="component" value="Unassembled WGS sequence"/>
</dbReference>